<protein>
    <recommendedName>
        <fullName evidence="4">Mig1 protein</fullName>
    </recommendedName>
</protein>
<keyword evidence="1" id="KW-0732">Signal</keyword>
<reference evidence="2 3" key="1">
    <citation type="journal article" date="2012" name="Plant Cell">
        <title>Genome comparison of barley and maize smut fungi reveals targeted loss of RNA silencing components and species-specific presence of transposable elements.</title>
        <authorList>
            <person name="Laurie J.D."/>
            <person name="Ali S."/>
            <person name="Linning R."/>
            <person name="Mannhaupt G."/>
            <person name="Wong P."/>
            <person name="Gueldener U."/>
            <person name="Muensterkoetter M."/>
            <person name="Moore R."/>
            <person name="Kahmann R."/>
            <person name="Bakkeren G."/>
            <person name="Schirawski J."/>
        </authorList>
    </citation>
    <scope>NUCLEOTIDE SEQUENCE [LARGE SCALE GENOMIC DNA]</scope>
    <source>
        <strain evidence="3">Uh4875-4</strain>
    </source>
</reference>
<dbReference type="eggNOG" id="ENOG502R9D1">
    <property type="taxonomic scope" value="Eukaryota"/>
</dbReference>
<keyword evidence="3" id="KW-1185">Reference proteome</keyword>
<dbReference type="Proteomes" id="UP000006174">
    <property type="component" value="Unassembled WGS sequence"/>
</dbReference>
<evidence type="ECO:0000313" key="2">
    <source>
        <dbReference type="EMBL" id="CCF53259.1"/>
    </source>
</evidence>
<proteinExistence type="predicted"/>
<gene>
    <name evidence="2" type="ORF">UHOR_02707</name>
</gene>
<comment type="caution">
    <text evidence="2">The sequence shown here is derived from an EMBL/GenBank/DDBJ whole genome shotgun (WGS) entry which is preliminary data.</text>
</comment>
<evidence type="ECO:0000256" key="1">
    <source>
        <dbReference type="SAM" id="SignalP"/>
    </source>
</evidence>
<dbReference type="OrthoDB" id="2552137at2759"/>
<dbReference type="HOGENOM" id="CLU_106410_0_0_1"/>
<evidence type="ECO:0008006" key="4">
    <source>
        <dbReference type="Google" id="ProtNLM"/>
    </source>
</evidence>
<dbReference type="OMA" id="ECEQSSC"/>
<dbReference type="EMBL" id="CAGI01000181">
    <property type="protein sequence ID" value="CCF53259.1"/>
    <property type="molecule type" value="Genomic_DNA"/>
</dbReference>
<accession>I2G266</accession>
<evidence type="ECO:0000313" key="3">
    <source>
        <dbReference type="Proteomes" id="UP000006174"/>
    </source>
</evidence>
<organism evidence="2 3">
    <name type="scientific">Ustilago hordei</name>
    <name type="common">Barley covered smut fungus</name>
    <dbReference type="NCBI Taxonomy" id="120017"/>
    <lineage>
        <taxon>Eukaryota</taxon>
        <taxon>Fungi</taxon>
        <taxon>Dikarya</taxon>
        <taxon>Basidiomycota</taxon>
        <taxon>Ustilaginomycotina</taxon>
        <taxon>Ustilaginomycetes</taxon>
        <taxon>Ustilaginales</taxon>
        <taxon>Ustilaginaceae</taxon>
        <taxon>Ustilago</taxon>
    </lineage>
</organism>
<dbReference type="AlphaFoldDB" id="I2G266"/>
<feature type="signal peptide" evidence="1">
    <location>
        <begin position="1"/>
        <end position="21"/>
    </location>
</feature>
<feature type="chain" id="PRO_5003658555" description="Mig1 protein" evidence="1">
    <location>
        <begin position="22"/>
        <end position="200"/>
    </location>
</feature>
<name>I2G266_USTHO</name>
<sequence>MLATSLLKSLALALSLTTTFAFANTYAPLSDGRHTLRFHLLSCPPTIRPKISGFSSSSTPSSSLSSQFSIVPNSTTIIVPSDFIGSIYLAGEQCGKYGDSCQSLDLTFQPNPNETVRSYINYDAMPGKKFVYPVKAWFDDGGEQKKGEDGVIECEQSSCVDGSRDPDDFISNRIYSSTKGVGVVVEYDCAGRLNGTSTTH</sequence>